<dbReference type="Proteomes" id="UP000186817">
    <property type="component" value="Unassembled WGS sequence"/>
</dbReference>
<evidence type="ECO:0000313" key="1">
    <source>
        <dbReference type="EMBL" id="OLP79335.1"/>
    </source>
</evidence>
<organism evidence="1 2">
    <name type="scientific">Symbiodinium microadriaticum</name>
    <name type="common">Dinoflagellate</name>
    <name type="synonym">Zooxanthella microadriatica</name>
    <dbReference type="NCBI Taxonomy" id="2951"/>
    <lineage>
        <taxon>Eukaryota</taxon>
        <taxon>Sar</taxon>
        <taxon>Alveolata</taxon>
        <taxon>Dinophyceae</taxon>
        <taxon>Suessiales</taxon>
        <taxon>Symbiodiniaceae</taxon>
        <taxon>Symbiodinium</taxon>
    </lineage>
</organism>
<dbReference type="OrthoDB" id="10367388at2759"/>
<accession>A0A1Q9C8W5</accession>
<dbReference type="EMBL" id="LSRX01001498">
    <property type="protein sequence ID" value="OLP79335.1"/>
    <property type="molecule type" value="Genomic_DNA"/>
</dbReference>
<proteinExistence type="predicted"/>
<reference evidence="1 2" key="1">
    <citation type="submission" date="2016-02" db="EMBL/GenBank/DDBJ databases">
        <title>Genome analysis of coral dinoflagellate symbionts highlights evolutionary adaptations to a symbiotic lifestyle.</title>
        <authorList>
            <person name="Aranda M."/>
            <person name="Li Y."/>
            <person name="Liew Y.J."/>
            <person name="Baumgarten S."/>
            <person name="Simakov O."/>
            <person name="Wilson M."/>
            <person name="Piel J."/>
            <person name="Ashoor H."/>
            <person name="Bougouffa S."/>
            <person name="Bajic V.B."/>
            <person name="Ryu T."/>
            <person name="Ravasi T."/>
            <person name="Bayer T."/>
            <person name="Micklem G."/>
            <person name="Kim H."/>
            <person name="Bhak J."/>
            <person name="Lajeunesse T.C."/>
            <person name="Voolstra C.R."/>
        </authorList>
    </citation>
    <scope>NUCLEOTIDE SEQUENCE [LARGE SCALE GENOMIC DNA]</scope>
    <source>
        <strain evidence="1 2">CCMP2467</strain>
    </source>
</reference>
<evidence type="ECO:0000313" key="2">
    <source>
        <dbReference type="Proteomes" id="UP000186817"/>
    </source>
</evidence>
<keyword evidence="2" id="KW-1185">Reference proteome</keyword>
<dbReference type="AlphaFoldDB" id="A0A1Q9C8W5"/>
<gene>
    <name evidence="1" type="ORF">AK812_SmicGene40386</name>
</gene>
<evidence type="ECO:0008006" key="3">
    <source>
        <dbReference type="Google" id="ProtNLM"/>
    </source>
</evidence>
<name>A0A1Q9C8W5_SYMMI</name>
<comment type="caution">
    <text evidence="1">The sequence shown here is derived from an EMBL/GenBank/DDBJ whole genome shotgun (WGS) entry which is preliminary data.</text>
</comment>
<protein>
    <recommendedName>
        <fullName evidence="3">K Homology domain-containing protein</fullName>
    </recommendedName>
</protein>
<sequence>MVTVMPPMMMVTLLGAEVPQGPFEFGFEPPPVAERLAGVVRAEKELEASKSQAGIVALMAVAPPGVDPGRFKVMKMEAAPHLREVQIRALIGKGGETVQEYTIIPIV</sequence>